<sequence length="130" mass="14563">MSYFVKGFRIINETEVEIFLLAHDFLLLGSYTTVVSPCLRLGACFKQTPPTGREFLANTTYRAHVSSKHHLQGARFKQTQPTGCPFLSTTTYRAPVSSINHIMAGRSQQEPQNGCPILADTTSNENIDYY</sequence>
<dbReference type="EMBL" id="BLXT01005746">
    <property type="protein sequence ID" value="GFO25402.1"/>
    <property type="molecule type" value="Genomic_DNA"/>
</dbReference>
<comment type="caution">
    <text evidence="2">The sequence shown here is derived from an EMBL/GenBank/DDBJ whole genome shotgun (WGS) entry which is preliminary data.</text>
</comment>
<keyword evidence="3" id="KW-1185">Reference proteome</keyword>
<feature type="region of interest" description="Disordered" evidence="1">
    <location>
        <begin position="108"/>
        <end position="130"/>
    </location>
</feature>
<reference evidence="2 3" key="1">
    <citation type="journal article" date="2021" name="Elife">
        <title>Chloroplast acquisition without the gene transfer in kleptoplastic sea slugs, Plakobranchus ocellatus.</title>
        <authorList>
            <person name="Maeda T."/>
            <person name="Takahashi S."/>
            <person name="Yoshida T."/>
            <person name="Shimamura S."/>
            <person name="Takaki Y."/>
            <person name="Nagai Y."/>
            <person name="Toyoda A."/>
            <person name="Suzuki Y."/>
            <person name="Arimoto A."/>
            <person name="Ishii H."/>
            <person name="Satoh N."/>
            <person name="Nishiyama T."/>
            <person name="Hasebe M."/>
            <person name="Maruyama T."/>
            <person name="Minagawa J."/>
            <person name="Obokata J."/>
            <person name="Shigenobu S."/>
        </authorList>
    </citation>
    <scope>NUCLEOTIDE SEQUENCE [LARGE SCALE GENOMIC DNA]</scope>
</reference>
<name>A0AAV4C223_9GAST</name>
<dbReference type="AlphaFoldDB" id="A0AAV4C223"/>
<protein>
    <submittedName>
        <fullName evidence="2">Uncharacterized protein</fullName>
    </submittedName>
</protein>
<accession>A0AAV4C223</accession>
<proteinExistence type="predicted"/>
<organism evidence="2 3">
    <name type="scientific">Plakobranchus ocellatus</name>
    <dbReference type="NCBI Taxonomy" id="259542"/>
    <lineage>
        <taxon>Eukaryota</taxon>
        <taxon>Metazoa</taxon>
        <taxon>Spiralia</taxon>
        <taxon>Lophotrochozoa</taxon>
        <taxon>Mollusca</taxon>
        <taxon>Gastropoda</taxon>
        <taxon>Heterobranchia</taxon>
        <taxon>Euthyneura</taxon>
        <taxon>Panpulmonata</taxon>
        <taxon>Sacoglossa</taxon>
        <taxon>Placobranchoidea</taxon>
        <taxon>Plakobranchidae</taxon>
        <taxon>Plakobranchus</taxon>
    </lineage>
</organism>
<gene>
    <name evidence="2" type="ORF">PoB_005190700</name>
</gene>
<evidence type="ECO:0000313" key="3">
    <source>
        <dbReference type="Proteomes" id="UP000735302"/>
    </source>
</evidence>
<evidence type="ECO:0000313" key="2">
    <source>
        <dbReference type="EMBL" id="GFO25402.1"/>
    </source>
</evidence>
<evidence type="ECO:0000256" key="1">
    <source>
        <dbReference type="SAM" id="MobiDB-lite"/>
    </source>
</evidence>
<feature type="compositionally biased region" description="Polar residues" evidence="1">
    <location>
        <begin position="120"/>
        <end position="130"/>
    </location>
</feature>
<dbReference type="Proteomes" id="UP000735302">
    <property type="component" value="Unassembled WGS sequence"/>
</dbReference>